<evidence type="ECO:0000256" key="2">
    <source>
        <dbReference type="ARBA" id="ARBA00022741"/>
    </source>
</evidence>
<comment type="caution">
    <text evidence="5">The sequence shown here is derived from an EMBL/GenBank/DDBJ whole genome shotgun (WGS) entry which is preliminary data.</text>
</comment>
<dbReference type="Proteomes" id="UP000290289">
    <property type="component" value="Chromosome 11"/>
</dbReference>
<sequence length="165" mass="18496">MGFLDDLDADPMTQDLDFIMKNFEKEIAVATTSCHSSPPLGKKDRSLRGMISRAVVSNARGAGTHNVFPSFLPKEVDKIKDPLACPVVDFIHGQKITRRLLKKLKIKLFSVNLVLDDAKEKQFENPAVREWLDKLKDVLYAADDLLDEINGGSHVKSFSEKARVE</sequence>
<evidence type="ECO:0000313" key="6">
    <source>
        <dbReference type="Proteomes" id="UP000290289"/>
    </source>
</evidence>
<feature type="domain" description="Disease resistance N-terminal" evidence="4">
    <location>
        <begin position="94"/>
        <end position="150"/>
    </location>
</feature>
<gene>
    <name evidence="5" type="ORF">DVH24_002423</name>
</gene>
<name>A0A498IMF5_MALDO</name>
<accession>A0A498IMF5</accession>
<keyword evidence="6" id="KW-1185">Reference proteome</keyword>
<dbReference type="Gene3D" id="1.20.5.4130">
    <property type="match status" value="1"/>
</dbReference>
<dbReference type="EMBL" id="RDQH01000337">
    <property type="protein sequence ID" value="RXH82651.1"/>
    <property type="molecule type" value="Genomic_DNA"/>
</dbReference>
<proteinExistence type="predicted"/>
<keyword evidence="1" id="KW-0677">Repeat</keyword>
<dbReference type="AlphaFoldDB" id="A0A498IMF5"/>
<keyword evidence="2" id="KW-0547">Nucleotide-binding</keyword>
<dbReference type="InterPro" id="IPR041118">
    <property type="entry name" value="Rx_N"/>
</dbReference>
<keyword evidence="3" id="KW-0611">Plant defense</keyword>
<evidence type="ECO:0000259" key="4">
    <source>
        <dbReference type="Pfam" id="PF18052"/>
    </source>
</evidence>
<dbReference type="GO" id="GO:0000166">
    <property type="term" value="F:nucleotide binding"/>
    <property type="evidence" value="ECO:0007669"/>
    <property type="project" value="UniProtKB-KW"/>
</dbReference>
<evidence type="ECO:0000256" key="3">
    <source>
        <dbReference type="ARBA" id="ARBA00022821"/>
    </source>
</evidence>
<dbReference type="Pfam" id="PF18052">
    <property type="entry name" value="Rx_N"/>
    <property type="match status" value="1"/>
</dbReference>
<protein>
    <recommendedName>
        <fullName evidence="4">Disease resistance N-terminal domain-containing protein</fullName>
    </recommendedName>
</protein>
<dbReference type="GO" id="GO:0006952">
    <property type="term" value="P:defense response"/>
    <property type="evidence" value="ECO:0007669"/>
    <property type="project" value="UniProtKB-KW"/>
</dbReference>
<reference evidence="5 6" key="1">
    <citation type="submission" date="2018-10" db="EMBL/GenBank/DDBJ databases">
        <title>A high-quality apple genome assembly.</title>
        <authorList>
            <person name="Hu J."/>
        </authorList>
    </citation>
    <scope>NUCLEOTIDE SEQUENCE [LARGE SCALE GENOMIC DNA]</scope>
    <source>
        <strain evidence="6">cv. HFTH1</strain>
        <tissue evidence="5">Young leaf</tissue>
    </source>
</reference>
<organism evidence="5 6">
    <name type="scientific">Malus domestica</name>
    <name type="common">Apple</name>
    <name type="synonym">Pyrus malus</name>
    <dbReference type="NCBI Taxonomy" id="3750"/>
    <lineage>
        <taxon>Eukaryota</taxon>
        <taxon>Viridiplantae</taxon>
        <taxon>Streptophyta</taxon>
        <taxon>Embryophyta</taxon>
        <taxon>Tracheophyta</taxon>
        <taxon>Spermatophyta</taxon>
        <taxon>Magnoliopsida</taxon>
        <taxon>eudicotyledons</taxon>
        <taxon>Gunneridae</taxon>
        <taxon>Pentapetalae</taxon>
        <taxon>rosids</taxon>
        <taxon>fabids</taxon>
        <taxon>Rosales</taxon>
        <taxon>Rosaceae</taxon>
        <taxon>Amygdaloideae</taxon>
        <taxon>Maleae</taxon>
        <taxon>Malus</taxon>
    </lineage>
</organism>
<evidence type="ECO:0000313" key="5">
    <source>
        <dbReference type="EMBL" id="RXH82651.1"/>
    </source>
</evidence>
<evidence type="ECO:0000256" key="1">
    <source>
        <dbReference type="ARBA" id="ARBA00022737"/>
    </source>
</evidence>